<evidence type="ECO:0000259" key="6">
    <source>
        <dbReference type="PROSITE" id="PS51898"/>
    </source>
</evidence>
<dbReference type="Pfam" id="PF00589">
    <property type="entry name" value="Phage_integrase"/>
    <property type="match status" value="1"/>
</dbReference>
<evidence type="ECO:0000256" key="5">
    <source>
        <dbReference type="PROSITE-ProRule" id="PRU01248"/>
    </source>
</evidence>
<evidence type="ECO:0000313" key="9">
    <source>
        <dbReference type="EMBL" id="AUT75818.1"/>
    </source>
</evidence>
<keyword evidence="3 5" id="KW-0238">DNA-binding</keyword>
<dbReference type="Pfam" id="PF02899">
    <property type="entry name" value="Phage_int_SAM_1"/>
    <property type="match status" value="1"/>
</dbReference>
<dbReference type="Gene3D" id="1.10.443.10">
    <property type="entry name" value="Intergrase catalytic core"/>
    <property type="match status" value="1"/>
</dbReference>
<dbReference type="Proteomes" id="UP000236649">
    <property type="component" value="Chromosome 4"/>
</dbReference>
<feature type="domain" description="Tyr recombinase" evidence="6">
    <location>
        <begin position="122"/>
        <end position="310"/>
    </location>
</feature>
<dbReference type="GeneID" id="55535791"/>
<evidence type="ECO:0000256" key="4">
    <source>
        <dbReference type="ARBA" id="ARBA00023172"/>
    </source>
</evidence>
<dbReference type="KEGG" id="phs:C2L64_45475"/>
<dbReference type="InterPro" id="IPR004107">
    <property type="entry name" value="Integrase_SAM-like_N"/>
</dbReference>
<dbReference type="PANTHER" id="PTHR30349:SF81">
    <property type="entry name" value="TYROSINE RECOMBINASE XERC"/>
    <property type="match status" value="1"/>
</dbReference>
<gene>
    <name evidence="8" type="ORF">C2L64_45475</name>
    <name evidence="9" type="ORF">C2L64_46795</name>
</gene>
<proteinExistence type="predicted"/>
<reference evidence="9 10" key="1">
    <citation type="submission" date="2018-01" db="EMBL/GenBank/DDBJ databases">
        <title>Species boundaries and ecological features among Paraburkholderia terrae DSMZ17804T, P. hospita DSMZ17164T and P. caribensis DSMZ13236T.</title>
        <authorList>
            <person name="Pratama A.A."/>
        </authorList>
    </citation>
    <scope>NUCLEOTIDE SEQUENCE [LARGE SCALE GENOMIC DNA]</scope>
    <source>
        <strain evidence="9 10">DSM 17164</strain>
    </source>
</reference>
<organism evidence="9 10">
    <name type="scientific">Paraburkholderia hospita</name>
    <dbReference type="NCBI Taxonomy" id="169430"/>
    <lineage>
        <taxon>Bacteria</taxon>
        <taxon>Pseudomonadati</taxon>
        <taxon>Pseudomonadota</taxon>
        <taxon>Betaproteobacteria</taxon>
        <taxon>Burkholderiales</taxon>
        <taxon>Burkholderiaceae</taxon>
        <taxon>Paraburkholderia</taxon>
    </lineage>
</organism>
<dbReference type="EMBL" id="CP026108">
    <property type="protein sequence ID" value="AUT75615.1"/>
    <property type="molecule type" value="Genomic_DNA"/>
</dbReference>
<evidence type="ECO:0000313" key="10">
    <source>
        <dbReference type="Proteomes" id="UP000236649"/>
    </source>
</evidence>
<accession>A0AAN1MQI5</accession>
<dbReference type="PROSITE" id="PS51900">
    <property type="entry name" value="CB"/>
    <property type="match status" value="1"/>
</dbReference>
<evidence type="ECO:0000313" key="8">
    <source>
        <dbReference type="EMBL" id="AUT75615.1"/>
    </source>
</evidence>
<dbReference type="InterPro" id="IPR010998">
    <property type="entry name" value="Integrase_recombinase_N"/>
</dbReference>
<dbReference type="KEGG" id="phs:C2L64_46795"/>
<dbReference type="PANTHER" id="PTHR30349">
    <property type="entry name" value="PHAGE INTEGRASE-RELATED"/>
    <property type="match status" value="1"/>
</dbReference>
<dbReference type="SUPFAM" id="SSF56349">
    <property type="entry name" value="DNA breaking-rejoining enzymes"/>
    <property type="match status" value="1"/>
</dbReference>
<dbReference type="InterPro" id="IPR050090">
    <property type="entry name" value="Tyrosine_recombinase_XerCD"/>
</dbReference>
<dbReference type="EMBL" id="CP026108">
    <property type="protein sequence ID" value="AUT75818.1"/>
    <property type="molecule type" value="Genomic_DNA"/>
</dbReference>
<dbReference type="GO" id="GO:0007059">
    <property type="term" value="P:chromosome segregation"/>
    <property type="evidence" value="ECO:0007669"/>
    <property type="project" value="UniProtKB-KW"/>
</dbReference>
<dbReference type="InterPro" id="IPR002104">
    <property type="entry name" value="Integrase_catalytic"/>
</dbReference>
<dbReference type="InterPro" id="IPR044068">
    <property type="entry name" value="CB"/>
</dbReference>
<dbReference type="GO" id="GO:0006310">
    <property type="term" value="P:DNA recombination"/>
    <property type="evidence" value="ECO:0007669"/>
    <property type="project" value="UniProtKB-KW"/>
</dbReference>
<dbReference type="AlphaFoldDB" id="A0AAN1MQI5"/>
<dbReference type="InterPro" id="IPR013762">
    <property type="entry name" value="Integrase-like_cat_sf"/>
</dbReference>
<keyword evidence="4" id="KW-0233">DNA recombination</keyword>
<evidence type="ECO:0000256" key="1">
    <source>
        <dbReference type="ARBA" id="ARBA00022829"/>
    </source>
</evidence>
<protein>
    <submittedName>
        <fullName evidence="9">Integrase</fullName>
    </submittedName>
</protein>
<dbReference type="GO" id="GO:0003677">
    <property type="term" value="F:DNA binding"/>
    <property type="evidence" value="ECO:0007669"/>
    <property type="project" value="UniProtKB-UniRule"/>
</dbReference>
<feature type="domain" description="Core-binding (CB)" evidence="7">
    <location>
        <begin position="5"/>
        <end position="98"/>
    </location>
</feature>
<keyword evidence="2" id="KW-0229">DNA integration</keyword>
<dbReference type="Gene3D" id="1.10.150.130">
    <property type="match status" value="1"/>
</dbReference>
<evidence type="ECO:0000259" key="7">
    <source>
        <dbReference type="PROSITE" id="PS51900"/>
    </source>
</evidence>
<name>A0AAN1MQI5_9BURK</name>
<dbReference type="PROSITE" id="PS51898">
    <property type="entry name" value="TYR_RECOMBINASE"/>
    <property type="match status" value="1"/>
</dbReference>
<keyword evidence="1" id="KW-0159">Chromosome partition</keyword>
<evidence type="ECO:0000256" key="2">
    <source>
        <dbReference type="ARBA" id="ARBA00022908"/>
    </source>
</evidence>
<evidence type="ECO:0000256" key="3">
    <source>
        <dbReference type="ARBA" id="ARBA00023125"/>
    </source>
</evidence>
<dbReference type="RefSeq" id="WP_086910688.1">
    <property type="nucleotide sequence ID" value="NZ_CP026108.1"/>
</dbReference>
<sequence length="334" mass="37614">MNDLNLLAPWIKRFLADYLVTVRCVARSTQLSYRDTLARLIRYAAGELRTRPDLLKLDDISRDLINRFLPTATTGKAVGARTLNQRLAAIHSFARFVGEYGPEHLEWSGRVLAIPFRKFARPEIPYLEKPEMDALLAAADLRTAQGRRDHALLMFLYNTGARATEVAQVKVEDLQLQSRDGNGNAFVRLLGKGNKVRLCPLWPQTAAEISALIVGRPADQHAFLNRRGTSITRFGVHSVVERCAKRIEARFPAVGAKRVSPHTIRHTTATYLLRSGVDINTIRAWLGHVSLNTTNIYAQIDLEMKSRALAQLQPSGEAPRRRMESDLLRFLRSL</sequence>
<dbReference type="GO" id="GO:0015074">
    <property type="term" value="P:DNA integration"/>
    <property type="evidence" value="ECO:0007669"/>
    <property type="project" value="UniProtKB-KW"/>
</dbReference>
<dbReference type="InterPro" id="IPR011010">
    <property type="entry name" value="DNA_brk_join_enz"/>
</dbReference>